<dbReference type="Proteomes" id="UP000033651">
    <property type="component" value="Unassembled WGS sequence"/>
</dbReference>
<dbReference type="Gene3D" id="2.40.50.100">
    <property type="match status" value="1"/>
</dbReference>
<dbReference type="Pfam" id="PF26002">
    <property type="entry name" value="Beta-barrel_AprE"/>
    <property type="match status" value="1"/>
</dbReference>
<feature type="coiled-coil region" evidence="7">
    <location>
        <begin position="192"/>
        <end position="226"/>
    </location>
</feature>
<dbReference type="Gene3D" id="2.40.30.170">
    <property type="match status" value="1"/>
</dbReference>
<evidence type="ECO:0000256" key="5">
    <source>
        <dbReference type="ARBA" id="ARBA00022989"/>
    </source>
</evidence>
<dbReference type="PRINTS" id="PR01490">
    <property type="entry name" value="RTXTOXIND"/>
</dbReference>
<comment type="similarity">
    <text evidence="2">Belongs to the membrane fusion protein (MFP) (TC 8.A.1) family.</text>
</comment>
<keyword evidence="11" id="KW-1185">Reference proteome</keyword>
<dbReference type="PATRIC" id="fig|345309.4.peg.1143"/>
<name>A0A0F3KUB5_9GAMM</name>
<dbReference type="InterPro" id="IPR050739">
    <property type="entry name" value="MFP"/>
</dbReference>
<keyword evidence="6 8" id="KW-0472">Membrane</keyword>
<gene>
    <name evidence="10" type="ORF">VI08_09540</name>
</gene>
<evidence type="ECO:0000256" key="4">
    <source>
        <dbReference type="ARBA" id="ARBA00022692"/>
    </source>
</evidence>
<evidence type="ECO:0000313" key="10">
    <source>
        <dbReference type="EMBL" id="KJV34813.1"/>
    </source>
</evidence>
<evidence type="ECO:0000256" key="8">
    <source>
        <dbReference type="SAM" id="Phobius"/>
    </source>
</evidence>
<accession>A0A0F3KUB5</accession>
<evidence type="ECO:0000259" key="9">
    <source>
        <dbReference type="Pfam" id="PF26002"/>
    </source>
</evidence>
<comment type="caution">
    <text evidence="10">The sequence shown here is derived from an EMBL/GenBank/DDBJ whole genome shotgun (WGS) entry which is preliminary data.</text>
</comment>
<evidence type="ECO:0000256" key="3">
    <source>
        <dbReference type="ARBA" id="ARBA00022448"/>
    </source>
</evidence>
<feature type="domain" description="AprE-like beta-barrel" evidence="9">
    <location>
        <begin position="301"/>
        <end position="395"/>
    </location>
</feature>
<dbReference type="OrthoDB" id="9775513at2"/>
<keyword evidence="4 8" id="KW-0812">Transmembrane</keyword>
<sequence length="423" mass="46396">MELFRQEALEARSVPALGTVQIASPPRNTVWVALAMAVSGALLIWLVFGHYTRRIHASGTLVPAAGLIEINARLTGTLSTLSVVEGQRVKRGDVLGTIIAERRSEAGEEVAALISAGVRRQKQELRTAIRNGELVDATALADLKQNLAIALSQRQRVVEQVALAERQASASQELLDKIEPLRAKGYVSAFQFQQQNAQAIDAQNQLKVLSRQRSDIDQQIANLRTQIDQHPLKAEARRGDLERQLSQMDQQLLENEAGRAVTVITPVDGTITSILIKPAQSVQAGQSVLAIMPEQGDLQAQMLVPSDVVGFVRSGAFVALHYKAFPYQKFGVEHGAVAQISRSALTPAEIGVLRGEAPVDEPMYRVDVNLRAQSVVAYNRPEPLRPGMAVEADILLEKRRVIEWVFEPLYGLAHRFDESEPAR</sequence>
<dbReference type="GO" id="GO:0016020">
    <property type="term" value="C:membrane"/>
    <property type="evidence" value="ECO:0007669"/>
    <property type="project" value="UniProtKB-SubCell"/>
</dbReference>
<protein>
    <recommendedName>
        <fullName evidence="9">AprE-like beta-barrel domain-containing protein</fullName>
    </recommendedName>
</protein>
<evidence type="ECO:0000256" key="1">
    <source>
        <dbReference type="ARBA" id="ARBA00004167"/>
    </source>
</evidence>
<keyword evidence="5 8" id="KW-1133">Transmembrane helix</keyword>
<keyword evidence="3" id="KW-0813">Transport</keyword>
<proteinExistence type="inferred from homology"/>
<dbReference type="AlphaFoldDB" id="A0A0F3KUB5"/>
<dbReference type="RefSeq" id="WP_045829339.1">
    <property type="nucleotide sequence ID" value="NZ_JZRB01000018.1"/>
</dbReference>
<organism evidence="10 11">
    <name type="scientific">Luteibacter yeojuensis</name>
    <dbReference type="NCBI Taxonomy" id="345309"/>
    <lineage>
        <taxon>Bacteria</taxon>
        <taxon>Pseudomonadati</taxon>
        <taxon>Pseudomonadota</taxon>
        <taxon>Gammaproteobacteria</taxon>
        <taxon>Lysobacterales</taxon>
        <taxon>Rhodanobacteraceae</taxon>
        <taxon>Luteibacter</taxon>
    </lineage>
</organism>
<dbReference type="GO" id="GO:0009306">
    <property type="term" value="P:protein secretion"/>
    <property type="evidence" value="ECO:0007669"/>
    <property type="project" value="InterPro"/>
</dbReference>
<evidence type="ECO:0000256" key="2">
    <source>
        <dbReference type="ARBA" id="ARBA00009477"/>
    </source>
</evidence>
<reference evidence="10 11" key="1">
    <citation type="submission" date="2015-03" db="EMBL/GenBank/DDBJ databases">
        <title>Draft genome sequence of Luteibacter yeojuensis strain SU11.</title>
        <authorList>
            <person name="Sulaiman J."/>
            <person name="Priya K."/>
            <person name="Chan K.-G."/>
        </authorList>
    </citation>
    <scope>NUCLEOTIDE SEQUENCE [LARGE SCALE GENOMIC DNA]</scope>
    <source>
        <strain evidence="10 11">SU11</strain>
    </source>
</reference>
<evidence type="ECO:0000313" key="11">
    <source>
        <dbReference type="Proteomes" id="UP000033651"/>
    </source>
</evidence>
<dbReference type="InterPro" id="IPR058982">
    <property type="entry name" value="Beta-barrel_AprE"/>
</dbReference>
<dbReference type="PANTHER" id="PTHR30386:SF28">
    <property type="entry name" value="EXPORTED PROTEIN"/>
    <property type="match status" value="1"/>
</dbReference>
<evidence type="ECO:0000256" key="6">
    <source>
        <dbReference type="ARBA" id="ARBA00023136"/>
    </source>
</evidence>
<dbReference type="EMBL" id="JZRB01000018">
    <property type="protein sequence ID" value="KJV34813.1"/>
    <property type="molecule type" value="Genomic_DNA"/>
</dbReference>
<comment type="subcellular location">
    <subcellularLocation>
        <location evidence="1">Membrane</location>
        <topology evidence="1">Single-pass membrane protein</topology>
    </subcellularLocation>
</comment>
<evidence type="ECO:0000256" key="7">
    <source>
        <dbReference type="SAM" id="Coils"/>
    </source>
</evidence>
<keyword evidence="7" id="KW-0175">Coiled coil</keyword>
<dbReference type="PANTHER" id="PTHR30386">
    <property type="entry name" value="MEMBRANE FUSION SUBUNIT OF EMRAB-TOLC MULTIDRUG EFFLUX PUMP"/>
    <property type="match status" value="1"/>
</dbReference>
<dbReference type="PROSITE" id="PS00543">
    <property type="entry name" value="HLYD_FAMILY"/>
    <property type="match status" value="1"/>
</dbReference>
<feature type="transmembrane region" description="Helical" evidence="8">
    <location>
        <begin position="30"/>
        <end position="48"/>
    </location>
</feature>
<dbReference type="InterPro" id="IPR006144">
    <property type="entry name" value="Secretion_HlyD_CS"/>
</dbReference>